<dbReference type="EMBL" id="VEPZ02001699">
    <property type="protein sequence ID" value="KAE8662589.1"/>
    <property type="molecule type" value="Genomic_DNA"/>
</dbReference>
<dbReference type="Gene3D" id="1.10.10.60">
    <property type="entry name" value="Homeodomain-like"/>
    <property type="match status" value="1"/>
</dbReference>
<comment type="caution">
    <text evidence="2">The sequence shown here is derived from an EMBL/GenBank/DDBJ whole genome shotgun (WGS) entry which is preliminary data.</text>
</comment>
<reference evidence="2" key="1">
    <citation type="submission" date="2019-09" db="EMBL/GenBank/DDBJ databases">
        <title>Draft genome information of white flower Hibiscus syriacus.</title>
        <authorList>
            <person name="Kim Y.-M."/>
        </authorList>
    </citation>
    <scope>NUCLEOTIDE SEQUENCE [LARGE SCALE GENOMIC DNA]</scope>
    <source>
        <strain evidence="2">YM2019G1</strain>
    </source>
</reference>
<gene>
    <name evidence="2" type="ORF">F3Y22_tig00113279pilonHSYRG00036</name>
</gene>
<dbReference type="InterPro" id="IPR009057">
    <property type="entry name" value="Homeodomain-like_sf"/>
</dbReference>
<feature type="region of interest" description="Disordered" evidence="1">
    <location>
        <begin position="167"/>
        <end position="194"/>
    </location>
</feature>
<accession>A0A6A2XVZ0</accession>
<proteinExistence type="predicted"/>
<dbReference type="SUPFAM" id="SSF46689">
    <property type="entry name" value="Homeodomain-like"/>
    <property type="match status" value="1"/>
</dbReference>
<organism evidence="2 3">
    <name type="scientific">Hibiscus syriacus</name>
    <name type="common">Rose of Sharon</name>
    <dbReference type="NCBI Taxonomy" id="106335"/>
    <lineage>
        <taxon>Eukaryota</taxon>
        <taxon>Viridiplantae</taxon>
        <taxon>Streptophyta</taxon>
        <taxon>Embryophyta</taxon>
        <taxon>Tracheophyta</taxon>
        <taxon>Spermatophyta</taxon>
        <taxon>Magnoliopsida</taxon>
        <taxon>eudicotyledons</taxon>
        <taxon>Gunneridae</taxon>
        <taxon>Pentapetalae</taxon>
        <taxon>rosids</taxon>
        <taxon>malvids</taxon>
        <taxon>Malvales</taxon>
        <taxon>Malvaceae</taxon>
        <taxon>Malvoideae</taxon>
        <taxon>Hibiscus</taxon>
    </lineage>
</organism>
<keyword evidence="3" id="KW-1185">Reference proteome</keyword>
<sequence>MSSPFPALTSPFNDKYNELSSSFQVSLGREVMKNSVSLENLHWLPGREPLESSRGLASLPPVNSSFLQSTASLNHTQGNKDGSWTLDQLQKFLDMPENAAAAPGAPAPNRLVESDTGVIASEDHNKKTDWHEWADDFISVPDPNWSKIFDDINVLDPKLKVSKQLPQFHQNQPAQHEEFSSNAYPSSTAPPAKPRMRWTPELHVAFLEAVNQLGGSEHMSLHLISV</sequence>
<dbReference type="Proteomes" id="UP000436088">
    <property type="component" value="Unassembled WGS sequence"/>
</dbReference>
<evidence type="ECO:0000313" key="2">
    <source>
        <dbReference type="EMBL" id="KAE8662589.1"/>
    </source>
</evidence>
<evidence type="ECO:0000256" key="1">
    <source>
        <dbReference type="SAM" id="MobiDB-lite"/>
    </source>
</evidence>
<name>A0A6A2XVZ0_HIBSY</name>
<feature type="compositionally biased region" description="Polar residues" evidence="1">
    <location>
        <begin position="167"/>
        <end position="189"/>
    </location>
</feature>
<protein>
    <submittedName>
        <fullName evidence="2">Peroxin-12</fullName>
    </submittedName>
</protein>
<evidence type="ECO:0000313" key="3">
    <source>
        <dbReference type="Proteomes" id="UP000436088"/>
    </source>
</evidence>
<dbReference type="AlphaFoldDB" id="A0A6A2XVZ0"/>